<feature type="transmembrane region" description="Helical" evidence="2">
    <location>
        <begin position="17"/>
        <end position="40"/>
    </location>
</feature>
<protein>
    <submittedName>
        <fullName evidence="3">Uncharacterized protein</fullName>
    </submittedName>
</protein>
<organism evidence="3 4">
    <name type="scientific">Modicisalibacter muralis</name>
    <dbReference type="NCBI Taxonomy" id="119000"/>
    <lineage>
        <taxon>Bacteria</taxon>
        <taxon>Pseudomonadati</taxon>
        <taxon>Pseudomonadota</taxon>
        <taxon>Gammaproteobacteria</taxon>
        <taxon>Oceanospirillales</taxon>
        <taxon>Halomonadaceae</taxon>
        <taxon>Modicisalibacter</taxon>
    </lineage>
</organism>
<name>A0A1G9MCX0_9GAMM</name>
<dbReference type="STRING" id="119000.SAMN05661010_02415"/>
<dbReference type="OrthoDB" id="129807at2"/>
<keyword evidence="2" id="KW-0472">Membrane</keyword>
<evidence type="ECO:0000313" key="3">
    <source>
        <dbReference type="EMBL" id="SDL72118.1"/>
    </source>
</evidence>
<keyword evidence="4" id="KW-1185">Reference proteome</keyword>
<dbReference type="AlphaFoldDB" id="A0A1G9MCX0"/>
<accession>A0A1G9MCX0</accession>
<proteinExistence type="predicted"/>
<evidence type="ECO:0000256" key="1">
    <source>
        <dbReference type="SAM" id="MobiDB-lite"/>
    </source>
</evidence>
<sequence>MADSEPRHEMRDAPARVPLVVIVFMVVFVPLGLGLVWVLLNTVWSTPPSIDDPFADKTSLMAPVESPAPALQPSPQSDLAAFEARMTREMSHYGWVDRQANIVRLPIERAMTLLVERGLPPRQGPVPDRRLPPNPDPDAATQWVAPPPANGAEEASP</sequence>
<feature type="region of interest" description="Disordered" evidence="1">
    <location>
        <begin position="117"/>
        <end position="157"/>
    </location>
</feature>
<reference evidence="3 4" key="1">
    <citation type="submission" date="2016-10" db="EMBL/GenBank/DDBJ databases">
        <authorList>
            <person name="de Groot N.N."/>
        </authorList>
    </citation>
    <scope>NUCLEOTIDE SEQUENCE [LARGE SCALE GENOMIC DNA]</scope>
    <source>
        <strain evidence="3 4">DSM 14789</strain>
    </source>
</reference>
<dbReference type="Proteomes" id="UP000198654">
    <property type="component" value="Unassembled WGS sequence"/>
</dbReference>
<dbReference type="EMBL" id="FNGI01000006">
    <property type="protein sequence ID" value="SDL72118.1"/>
    <property type="molecule type" value="Genomic_DNA"/>
</dbReference>
<keyword evidence="2" id="KW-0812">Transmembrane</keyword>
<evidence type="ECO:0000256" key="2">
    <source>
        <dbReference type="SAM" id="Phobius"/>
    </source>
</evidence>
<evidence type="ECO:0000313" key="4">
    <source>
        <dbReference type="Proteomes" id="UP000198654"/>
    </source>
</evidence>
<keyword evidence="2" id="KW-1133">Transmembrane helix</keyword>
<gene>
    <name evidence="3" type="ORF">SAMN05661010_02415</name>
</gene>
<dbReference type="RefSeq" id="WP_089728881.1">
    <property type="nucleotide sequence ID" value="NZ_FNGI01000006.1"/>
</dbReference>